<dbReference type="Proteomes" id="UP000827635">
    <property type="component" value="Segment"/>
</dbReference>
<dbReference type="EMBL" id="OK272472">
    <property type="protein sequence ID" value="UGO54959.1"/>
    <property type="molecule type" value="Genomic_DNA"/>
</dbReference>
<proteinExistence type="predicted"/>
<gene>
    <name evidence="1" type="ORF">JLBYU28_137</name>
</gene>
<protein>
    <submittedName>
        <fullName evidence="1">Uncharacterized protein</fullName>
    </submittedName>
</protein>
<keyword evidence="2" id="KW-1185">Reference proteome</keyword>
<sequence>MRGLFSPSLKEFLRVFFKGAEDQLQQVRMIFSRQFNFEKI</sequence>
<accession>A0AAE8YWP1</accession>
<evidence type="ECO:0000313" key="1">
    <source>
        <dbReference type="EMBL" id="UGO54959.1"/>
    </source>
</evidence>
<reference evidence="1 2" key="1">
    <citation type="submission" date="2021-09" db="EMBL/GenBank/DDBJ databases">
        <authorList>
            <person name="Lewis J.M."/>
            <person name="Brown D.E."/>
            <person name="Hales J.R."/>
            <person name="Hansen B.R."/>
            <person name="Janda K.E."/>
            <person name="Kotter D.B."/>
            <person name="McCleary W.R."/>
        </authorList>
    </citation>
    <scope>NUCLEOTIDE SEQUENCE [LARGE SCALE GENOMIC DNA]</scope>
</reference>
<evidence type="ECO:0000313" key="2">
    <source>
        <dbReference type="Proteomes" id="UP000827635"/>
    </source>
</evidence>
<name>A0AAE8YWP1_9CAUD</name>
<organism evidence="1 2">
    <name type="scientific">Escherichia phage JLBYU28</name>
    <dbReference type="NCBI Taxonomy" id="2894744"/>
    <lineage>
        <taxon>Viruses</taxon>
        <taxon>Duplodnaviria</taxon>
        <taxon>Heunggongvirae</taxon>
        <taxon>Uroviricota</taxon>
        <taxon>Caudoviricetes</taxon>
        <taxon>Andersonviridae</taxon>
        <taxon>Ounavirinae</taxon>
        <taxon>Felixounavirus</taxon>
        <taxon>Felixounavirus JLBYU28</taxon>
    </lineage>
</organism>